<organism evidence="8 9">
    <name type="scientific">Metschnikowia bicuspidata var. bicuspidata NRRL YB-4993</name>
    <dbReference type="NCBI Taxonomy" id="869754"/>
    <lineage>
        <taxon>Eukaryota</taxon>
        <taxon>Fungi</taxon>
        <taxon>Dikarya</taxon>
        <taxon>Ascomycota</taxon>
        <taxon>Saccharomycotina</taxon>
        <taxon>Pichiomycetes</taxon>
        <taxon>Metschnikowiaceae</taxon>
        <taxon>Metschnikowia</taxon>
    </lineage>
</organism>
<dbReference type="Gene3D" id="3.10.110.10">
    <property type="entry name" value="Ubiquitin Conjugating Enzyme"/>
    <property type="match status" value="1"/>
</dbReference>
<dbReference type="InterPro" id="IPR050113">
    <property type="entry name" value="Ub_conjugating_enzyme"/>
</dbReference>
<sequence length="151" mass="17062">MSHRFARRLLKEHQAFENAGLPGIEMLPGSDITEYEVIMCVDNQLYAGEKFLLLIHIGNEYPVEPPLVKFLSKGDHAVPLHPHIYSNGHICLNVLGKDWTPACNVESVVLSVQSMLSTNELAERPPDDDRYVRLAPKDPKNGRFVYHDDTV</sequence>
<dbReference type="Pfam" id="PF00179">
    <property type="entry name" value="UQ_con"/>
    <property type="match status" value="1"/>
</dbReference>
<dbReference type="STRING" id="869754.A0A1A0HFB1"/>
<proteinExistence type="inferred from homology"/>
<dbReference type="OrthoDB" id="406833at2759"/>
<evidence type="ECO:0000313" key="8">
    <source>
        <dbReference type="EMBL" id="OBA22582.1"/>
    </source>
</evidence>
<evidence type="ECO:0000313" key="9">
    <source>
        <dbReference type="Proteomes" id="UP000092555"/>
    </source>
</evidence>
<evidence type="ECO:0000256" key="2">
    <source>
        <dbReference type="ARBA" id="ARBA00022741"/>
    </source>
</evidence>
<dbReference type="GeneID" id="30031767"/>
<dbReference type="RefSeq" id="XP_018713078.1">
    <property type="nucleotide sequence ID" value="XM_018858791.1"/>
</dbReference>
<dbReference type="PROSITE" id="PS50127">
    <property type="entry name" value="UBC_2"/>
    <property type="match status" value="1"/>
</dbReference>
<dbReference type="PANTHER" id="PTHR24067">
    <property type="entry name" value="UBIQUITIN-CONJUGATING ENZYME E2"/>
    <property type="match status" value="1"/>
</dbReference>
<dbReference type="Proteomes" id="UP000092555">
    <property type="component" value="Unassembled WGS sequence"/>
</dbReference>
<dbReference type="SUPFAM" id="SSF54495">
    <property type="entry name" value="UBC-like"/>
    <property type="match status" value="1"/>
</dbReference>
<dbReference type="InterPro" id="IPR016135">
    <property type="entry name" value="UBQ-conjugating_enzyme/RWD"/>
</dbReference>
<keyword evidence="3 6" id="KW-0833">Ubl conjugation pathway</keyword>
<name>A0A1A0HFB1_9ASCO</name>
<evidence type="ECO:0000256" key="4">
    <source>
        <dbReference type="ARBA" id="ARBA00022840"/>
    </source>
</evidence>
<keyword evidence="4 6" id="KW-0067">ATP-binding</keyword>
<dbReference type="InterPro" id="IPR000608">
    <property type="entry name" value="UBC"/>
</dbReference>
<dbReference type="InterPro" id="IPR023313">
    <property type="entry name" value="UBQ-conjugating_AS"/>
</dbReference>
<dbReference type="PROSITE" id="PS00183">
    <property type="entry name" value="UBC_1"/>
    <property type="match status" value="1"/>
</dbReference>
<gene>
    <name evidence="8" type="ORF">METBIDRAFT_77939</name>
</gene>
<dbReference type="AlphaFoldDB" id="A0A1A0HFB1"/>
<evidence type="ECO:0000256" key="1">
    <source>
        <dbReference type="ARBA" id="ARBA00022679"/>
    </source>
</evidence>
<evidence type="ECO:0000259" key="7">
    <source>
        <dbReference type="PROSITE" id="PS50127"/>
    </source>
</evidence>
<accession>A0A1A0HFB1</accession>
<protein>
    <submittedName>
        <fullName evidence="8">UBC-like protein</fullName>
    </submittedName>
</protein>
<evidence type="ECO:0000256" key="5">
    <source>
        <dbReference type="PROSITE-ProRule" id="PRU10133"/>
    </source>
</evidence>
<comment type="caution">
    <text evidence="8">The sequence shown here is derived from an EMBL/GenBank/DDBJ whole genome shotgun (WGS) entry which is preliminary data.</text>
</comment>
<keyword evidence="1" id="KW-0808">Transferase</keyword>
<feature type="domain" description="UBC core" evidence="7">
    <location>
        <begin position="4"/>
        <end position="151"/>
    </location>
</feature>
<dbReference type="CDD" id="cd23808">
    <property type="entry name" value="UBCc_UBE2W"/>
    <property type="match status" value="1"/>
</dbReference>
<evidence type="ECO:0000256" key="3">
    <source>
        <dbReference type="ARBA" id="ARBA00022786"/>
    </source>
</evidence>
<keyword evidence="2 6" id="KW-0547">Nucleotide-binding</keyword>
<dbReference type="SMART" id="SM00212">
    <property type="entry name" value="UBCc"/>
    <property type="match status" value="1"/>
</dbReference>
<keyword evidence="9" id="KW-1185">Reference proteome</keyword>
<evidence type="ECO:0000256" key="6">
    <source>
        <dbReference type="RuleBase" id="RU362109"/>
    </source>
</evidence>
<comment type="similarity">
    <text evidence="6">Belongs to the ubiquitin-conjugating enzyme family.</text>
</comment>
<feature type="active site" description="Glycyl thioester intermediate" evidence="5">
    <location>
        <position position="91"/>
    </location>
</feature>
<dbReference type="EMBL" id="LXTC01000002">
    <property type="protein sequence ID" value="OBA22582.1"/>
    <property type="molecule type" value="Genomic_DNA"/>
</dbReference>
<dbReference type="GO" id="GO:0016740">
    <property type="term" value="F:transferase activity"/>
    <property type="evidence" value="ECO:0007669"/>
    <property type="project" value="UniProtKB-KW"/>
</dbReference>
<reference evidence="8 9" key="1">
    <citation type="submission" date="2016-05" db="EMBL/GenBank/DDBJ databases">
        <title>Comparative genomics of biotechnologically important yeasts.</title>
        <authorList>
            <consortium name="DOE Joint Genome Institute"/>
            <person name="Riley R."/>
            <person name="Haridas S."/>
            <person name="Wolfe K.H."/>
            <person name="Lopes M.R."/>
            <person name="Hittinger C.T."/>
            <person name="Goker M."/>
            <person name="Salamov A."/>
            <person name="Wisecaver J."/>
            <person name="Long T.M."/>
            <person name="Aerts A.L."/>
            <person name="Barry K."/>
            <person name="Choi C."/>
            <person name="Clum A."/>
            <person name="Coughlan A.Y."/>
            <person name="Deshpande S."/>
            <person name="Douglass A.P."/>
            <person name="Hanson S.J."/>
            <person name="Klenk H.-P."/>
            <person name="LaButti K."/>
            <person name="Lapidus A."/>
            <person name="Lindquist E."/>
            <person name="Lipzen A."/>
            <person name="Meier-kolthoff J.P."/>
            <person name="Ohm R.A."/>
            <person name="Otillar R.P."/>
            <person name="Pangilinan J."/>
            <person name="Peng Y."/>
            <person name="Rokas A."/>
            <person name="Rosa C.A."/>
            <person name="Scheuner C."/>
            <person name="Sibirny A.A."/>
            <person name="Slot J.C."/>
            <person name="Stielow J.B."/>
            <person name="Sun H."/>
            <person name="Kurtzman C.P."/>
            <person name="Blackwell M."/>
            <person name="Grigoriev I.V."/>
            <person name="Jeffries T.W."/>
        </authorList>
    </citation>
    <scope>NUCLEOTIDE SEQUENCE [LARGE SCALE GENOMIC DNA]</scope>
    <source>
        <strain evidence="8 9">NRRL YB-4993</strain>
    </source>
</reference>
<dbReference type="GO" id="GO:0005524">
    <property type="term" value="F:ATP binding"/>
    <property type="evidence" value="ECO:0007669"/>
    <property type="project" value="UniProtKB-UniRule"/>
</dbReference>